<accession>A0AAJ5WQN4</accession>
<reference evidence="1" key="1">
    <citation type="submission" date="2023-03" db="EMBL/GenBank/DDBJ databases">
        <title>Andean soil-derived lignocellulolytic bacterial consortium as a source of novel taxa and putative plastic-active enzymes.</title>
        <authorList>
            <person name="Diaz-Garcia L."/>
            <person name="Chuvochina M."/>
            <person name="Feuerriegel G."/>
            <person name="Bunk B."/>
            <person name="Sproer C."/>
            <person name="Streit W.R."/>
            <person name="Rodriguez L.M."/>
            <person name="Overmann J."/>
            <person name="Jimenez D.J."/>
        </authorList>
    </citation>
    <scope>NUCLEOTIDE SEQUENCE</scope>
    <source>
        <strain evidence="1">MAG 7</strain>
    </source>
</reference>
<name>A0AAJ5WQN4_9BACT</name>
<evidence type="ECO:0000313" key="2">
    <source>
        <dbReference type="Proteomes" id="UP001220610"/>
    </source>
</evidence>
<dbReference type="Proteomes" id="UP001220610">
    <property type="component" value="Chromosome"/>
</dbReference>
<dbReference type="AlphaFoldDB" id="A0AAJ5WQN4"/>
<evidence type="ECO:0000313" key="1">
    <source>
        <dbReference type="EMBL" id="WEK35514.1"/>
    </source>
</evidence>
<dbReference type="Pfam" id="PF20138">
    <property type="entry name" value="DUF6528"/>
    <property type="match status" value="1"/>
</dbReference>
<gene>
    <name evidence="1" type="ORF">P0Y53_23730</name>
</gene>
<dbReference type="EMBL" id="CP119311">
    <property type="protein sequence ID" value="WEK35514.1"/>
    <property type="molecule type" value="Genomic_DNA"/>
</dbReference>
<dbReference type="SUPFAM" id="SSF63829">
    <property type="entry name" value="Calcium-dependent phosphotriesterase"/>
    <property type="match status" value="1"/>
</dbReference>
<organism evidence="1 2">
    <name type="scientific">Candidatus Pseudobacter hemicellulosilyticus</name>
    <dbReference type="NCBI Taxonomy" id="3121375"/>
    <lineage>
        <taxon>Bacteria</taxon>
        <taxon>Pseudomonadati</taxon>
        <taxon>Bacteroidota</taxon>
        <taxon>Chitinophagia</taxon>
        <taxon>Chitinophagales</taxon>
        <taxon>Chitinophagaceae</taxon>
        <taxon>Pseudobacter</taxon>
    </lineage>
</organism>
<sequence>MPGILKVFKYRFGTNQGLLPVNALLSLLLLGMGIVGCSKSSGQHEDEATPPIVAMDSVTIFAVGDDKIFEYRYSAQAGRPRTVWEWQVAQTTGMPTSYHTQFQSVDDCKASATGEQLLITSSSLGAVLLLEKSTKKALFYAKAPNAHSAEFLPGGYLAVATSTATGGNSLTVYHPDQPDKVFVKESLYSGHGVVWLPERKRLYALGYNDLREYSLKDWESTEPKLQLEHTWTLPNDDGHELSGVSNDKLLLTTAANVWEFAIASGTFKTFEPLKNMAKVKSVNYNETTGQLVYTKGETEWWTNNVYCIKPNKTINIPNVKIYKARFSK</sequence>
<protein>
    <submittedName>
        <fullName evidence="1">DUF6528 family protein</fullName>
    </submittedName>
</protein>
<dbReference type="InterPro" id="IPR045383">
    <property type="entry name" value="DUF6528"/>
</dbReference>
<proteinExistence type="predicted"/>